<organism evidence="1 2">
    <name type="scientific">Agathobaculum faecis</name>
    <dbReference type="NCBI Taxonomy" id="2763013"/>
    <lineage>
        <taxon>Bacteria</taxon>
        <taxon>Bacillati</taxon>
        <taxon>Bacillota</taxon>
        <taxon>Clostridia</taxon>
        <taxon>Eubacteriales</taxon>
        <taxon>Butyricicoccaceae</taxon>
        <taxon>Agathobaculum</taxon>
    </lineage>
</organism>
<evidence type="ECO:0000313" key="1">
    <source>
        <dbReference type="EMBL" id="MBC5726235.1"/>
    </source>
</evidence>
<dbReference type="AlphaFoldDB" id="A0A923LY52"/>
<evidence type="ECO:0000313" key="2">
    <source>
        <dbReference type="Proteomes" id="UP000606499"/>
    </source>
</evidence>
<dbReference type="Proteomes" id="UP000606499">
    <property type="component" value="Unassembled WGS sequence"/>
</dbReference>
<dbReference type="EMBL" id="JACOPL010000012">
    <property type="protein sequence ID" value="MBC5726235.1"/>
    <property type="molecule type" value="Genomic_DNA"/>
</dbReference>
<reference evidence="1" key="1">
    <citation type="submission" date="2020-08" db="EMBL/GenBank/DDBJ databases">
        <title>Genome public.</title>
        <authorList>
            <person name="Liu C."/>
            <person name="Sun Q."/>
        </authorList>
    </citation>
    <scope>NUCLEOTIDE SEQUENCE</scope>
    <source>
        <strain evidence="1">NSJ-28</strain>
    </source>
</reference>
<dbReference type="RefSeq" id="WP_153802395.1">
    <property type="nucleotide sequence ID" value="NZ_JACOPL010000012.1"/>
</dbReference>
<sequence length="52" mass="6048">MLILICVGLICIIVIQILRIAYLNKKVEKLALKERLLTQIIEDRCIPYYTGE</sequence>
<comment type="caution">
    <text evidence="1">The sequence shown here is derived from an EMBL/GenBank/DDBJ whole genome shotgun (WGS) entry which is preliminary data.</text>
</comment>
<name>A0A923LY52_9FIRM</name>
<keyword evidence="2" id="KW-1185">Reference proteome</keyword>
<accession>A0A923LY52</accession>
<proteinExistence type="predicted"/>
<gene>
    <name evidence="1" type="ORF">H8S45_12310</name>
</gene>
<protein>
    <submittedName>
        <fullName evidence="1">Uncharacterized protein</fullName>
    </submittedName>
</protein>